<dbReference type="CDD" id="cd02440">
    <property type="entry name" value="AdoMet_MTases"/>
    <property type="match status" value="1"/>
</dbReference>
<dbReference type="NCBIfam" id="TIGR03704">
    <property type="entry name" value="PrmC_rel_meth"/>
    <property type="match status" value="1"/>
</dbReference>
<feature type="region of interest" description="Disordered" evidence="1">
    <location>
        <begin position="266"/>
        <end position="300"/>
    </location>
</feature>
<reference evidence="2 3" key="1">
    <citation type="submission" date="2016-01" db="EMBL/GenBank/DDBJ databases">
        <title>Complete genome sequence of a soil Actinobacterium, Isoptericola dokdonensis DS-3.</title>
        <authorList>
            <person name="Kwon S.-K."/>
            <person name="Kim J.F."/>
        </authorList>
    </citation>
    <scope>NUCLEOTIDE SEQUENCE [LARGE SCALE GENOMIC DNA]</scope>
    <source>
        <strain evidence="2 3">DS-3</strain>
    </source>
</reference>
<dbReference type="RefSeq" id="WP_068204196.1">
    <property type="nucleotide sequence ID" value="NZ_CP014209.1"/>
</dbReference>
<dbReference type="PATRIC" id="fig|1300344.3.peg.3306"/>
<evidence type="ECO:0000313" key="2">
    <source>
        <dbReference type="EMBL" id="ANC32795.1"/>
    </source>
</evidence>
<dbReference type="STRING" id="1300344.I598_3286"/>
<evidence type="ECO:0000256" key="1">
    <source>
        <dbReference type="SAM" id="MobiDB-lite"/>
    </source>
</evidence>
<dbReference type="GO" id="GO:0032259">
    <property type="term" value="P:methylation"/>
    <property type="evidence" value="ECO:0007669"/>
    <property type="project" value="UniProtKB-KW"/>
</dbReference>
<proteinExistence type="predicted"/>
<dbReference type="InterPro" id="IPR022446">
    <property type="entry name" value="MeTrfrase_put"/>
</dbReference>
<dbReference type="PANTHER" id="PTHR18895">
    <property type="entry name" value="HEMK METHYLTRANSFERASE"/>
    <property type="match status" value="1"/>
</dbReference>
<dbReference type="KEGG" id="ido:I598_3286"/>
<dbReference type="EMBL" id="CP014209">
    <property type="protein sequence ID" value="ANC32795.1"/>
    <property type="molecule type" value="Genomic_DNA"/>
</dbReference>
<sequence length="300" mass="29974">MAAGLVARLRSAGCVFAEDEAALLLDAARLPEAGAPDGVDGAALEALVARRVAGEPLEHVLGWAELAGRRWSVGPGVFVPRRRSELLVDVGAGLLPTGGTAGPPPVPAVVLDLCCGCGAVGGALLLAARAGGTAVELHASDLDPVATAHAVTNVGPLGGIVHTGDLFAPLPPGLRGRVDVLLCHAPYVPTGTLRTLPPEAREHEPVVALDGGDDGLDVVRRVAGEAAPWLAPGGSLLVEVGAGQVEAATAVMRAAGLTAAVVRGAAEDEPWDEPWDERAAPGPPTADGAGGLVVTGTLPR</sequence>
<dbReference type="InterPro" id="IPR050320">
    <property type="entry name" value="N5-glutamine_MTase"/>
</dbReference>
<keyword evidence="2" id="KW-0808">Transferase</keyword>
<dbReference type="InterPro" id="IPR029063">
    <property type="entry name" value="SAM-dependent_MTases_sf"/>
</dbReference>
<protein>
    <submittedName>
        <fullName evidence="2">Release factor glutamine methyltransferase</fullName>
        <ecNumber evidence="2">2.1.1.-</ecNumber>
    </submittedName>
</protein>
<dbReference type="Gene3D" id="3.40.50.150">
    <property type="entry name" value="Vaccinia Virus protein VP39"/>
    <property type="match status" value="1"/>
</dbReference>
<keyword evidence="2" id="KW-0489">Methyltransferase</keyword>
<dbReference type="SUPFAM" id="SSF53335">
    <property type="entry name" value="S-adenosyl-L-methionine-dependent methyltransferases"/>
    <property type="match status" value="1"/>
</dbReference>
<dbReference type="GO" id="GO:0008168">
    <property type="term" value="F:methyltransferase activity"/>
    <property type="evidence" value="ECO:0007669"/>
    <property type="project" value="UniProtKB-KW"/>
</dbReference>
<gene>
    <name evidence="2" type="primary">prmC_1</name>
    <name evidence="2" type="ORF">I598_3286</name>
</gene>
<keyword evidence="3" id="KW-1185">Reference proteome</keyword>
<dbReference type="AlphaFoldDB" id="A0A161I3N8"/>
<evidence type="ECO:0000313" key="3">
    <source>
        <dbReference type="Proteomes" id="UP000076794"/>
    </source>
</evidence>
<dbReference type="EC" id="2.1.1.-" evidence="2"/>
<name>A0A161I3N8_9MICO</name>
<accession>A0A161I3N8</accession>
<dbReference type="Proteomes" id="UP000076794">
    <property type="component" value="Chromosome"/>
</dbReference>
<dbReference type="PANTHER" id="PTHR18895:SF74">
    <property type="entry name" value="MTRF1L RELEASE FACTOR GLUTAMINE METHYLTRANSFERASE"/>
    <property type="match status" value="1"/>
</dbReference>
<organism evidence="2 3">
    <name type="scientific">Isoptericola dokdonensis DS-3</name>
    <dbReference type="NCBI Taxonomy" id="1300344"/>
    <lineage>
        <taxon>Bacteria</taxon>
        <taxon>Bacillati</taxon>
        <taxon>Actinomycetota</taxon>
        <taxon>Actinomycetes</taxon>
        <taxon>Micrococcales</taxon>
        <taxon>Promicromonosporaceae</taxon>
        <taxon>Isoptericola</taxon>
    </lineage>
</organism>